<evidence type="ECO:0000256" key="4">
    <source>
        <dbReference type="ARBA" id="ARBA00022771"/>
    </source>
</evidence>
<dbReference type="InterPro" id="IPR003137">
    <property type="entry name" value="PA_domain"/>
</dbReference>
<name>A0A8D8Y562_9HEMI</name>
<dbReference type="SMART" id="SM00184">
    <property type="entry name" value="RING"/>
    <property type="match status" value="1"/>
</dbReference>
<evidence type="ECO:0000256" key="12">
    <source>
        <dbReference type="SAM" id="Phobius"/>
    </source>
</evidence>
<feature type="compositionally biased region" description="Basic and acidic residues" evidence="11">
    <location>
        <begin position="281"/>
        <end position="291"/>
    </location>
</feature>
<dbReference type="EMBL" id="HBUF01358983">
    <property type="protein sequence ID" value="CAG6719540.1"/>
    <property type="molecule type" value="Transcribed_RNA"/>
</dbReference>
<evidence type="ECO:0000256" key="11">
    <source>
        <dbReference type="SAM" id="MobiDB-lite"/>
    </source>
</evidence>
<evidence type="ECO:0000256" key="3">
    <source>
        <dbReference type="ARBA" id="ARBA00022729"/>
    </source>
</evidence>
<keyword evidence="4 10" id="KW-0863">Zinc-finger</keyword>
<evidence type="ECO:0000313" key="15">
    <source>
        <dbReference type="EMBL" id="CAG6719538.1"/>
    </source>
</evidence>
<feature type="domain" description="RING-type" evidence="14">
    <location>
        <begin position="219"/>
        <end position="261"/>
    </location>
</feature>
<feature type="compositionally biased region" description="Polar residues" evidence="11">
    <location>
        <begin position="435"/>
        <end position="444"/>
    </location>
</feature>
<reference evidence="15" key="1">
    <citation type="submission" date="2021-05" db="EMBL/GenBank/DDBJ databases">
        <authorList>
            <person name="Alioto T."/>
            <person name="Alioto T."/>
            <person name="Gomez Garrido J."/>
        </authorList>
    </citation>
    <scope>NUCLEOTIDE SEQUENCE</scope>
</reference>
<evidence type="ECO:0000256" key="7">
    <source>
        <dbReference type="ARBA" id="ARBA00023136"/>
    </source>
</evidence>
<feature type="compositionally biased region" description="Polar residues" evidence="11">
    <location>
        <begin position="339"/>
        <end position="372"/>
    </location>
</feature>
<dbReference type="GO" id="GO:0061630">
    <property type="term" value="F:ubiquitin protein ligase activity"/>
    <property type="evidence" value="ECO:0007669"/>
    <property type="project" value="TreeGrafter"/>
</dbReference>
<dbReference type="GO" id="GO:0008270">
    <property type="term" value="F:zinc ion binding"/>
    <property type="evidence" value="ECO:0007669"/>
    <property type="project" value="UniProtKB-KW"/>
</dbReference>
<dbReference type="GO" id="GO:0012505">
    <property type="term" value="C:endomembrane system"/>
    <property type="evidence" value="ECO:0007669"/>
    <property type="project" value="UniProtKB-SubCell"/>
</dbReference>
<keyword evidence="3 13" id="KW-0732">Signal</keyword>
<feature type="transmembrane region" description="Helical" evidence="12">
    <location>
        <begin position="162"/>
        <end position="186"/>
    </location>
</feature>
<dbReference type="Gene3D" id="3.50.30.30">
    <property type="match status" value="1"/>
</dbReference>
<feature type="region of interest" description="Disordered" evidence="11">
    <location>
        <begin position="271"/>
        <end position="372"/>
    </location>
</feature>
<dbReference type="PANTHER" id="PTHR45931:SF20">
    <property type="entry name" value="RING-TYPE E3 UBIQUITIN TRANSFERASE"/>
    <property type="match status" value="1"/>
</dbReference>
<sequence length="444" mass="49816">MALGLVPVLILFGILCCVDAELYVYKENFMTKVTQFHDILCKYGPGLPLTGLTGILAGARPRDGCSKMEPAPIDNNIFVVISRGNCSYEAKVRHAQDANYSAVIVYNVQSNELVPMYYENSTGIRIPAVFVSELAGLTLLAQADMPDIFVTIDEAFVINTDVLFGFTVFVFSVFVFMLGSMCVRYIRNRRRRRRRLLPPSILKSLPRQKYNKDVNYDTCVICQDNFKLGDMLRILPCSHAYHVKCIDVWLTEYKRVCPVCKRRILGPGEDRVSFDSDSDSEDQHQTADDRTPLLSQQTQRDQERSLIQSIRARLRWSRSQSPDAEAGSSSTSPDPPLQEETSTRVLLVNSVNNAPEDNLSTSSSTAGPDTTTRNKMVQFLQELFVKMKPDTAGVAQNRRIEEIERAESQRRGSVSTTSSEESEDLIGLPADSRPHASNTHHPEC</sequence>
<organism evidence="15">
    <name type="scientific">Cacopsylla melanoneura</name>
    <dbReference type="NCBI Taxonomy" id="428564"/>
    <lineage>
        <taxon>Eukaryota</taxon>
        <taxon>Metazoa</taxon>
        <taxon>Ecdysozoa</taxon>
        <taxon>Arthropoda</taxon>
        <taxon>Hexapoda</taxon>
        <taxon>Insecta</taxon>
        <taxon>Pterygota</taxon>
        <taxon>Neoptera</taxon>
        <taxon>Paraneoptera</taxon>
        <taxon>Hemiptera</taxon>
        <taxon>Sternorrhyncha</taxon>
        <taxon>Psylloidea</taxon>
        <taxon>Psyllidae</taxon>
        <taxon>Psyllinae</taxon>
        <taxon>Cacopsylla</taxon>
    </lineage>
</organism>
<keyword evidence="5" id="KW-0862">Zinc</keyword>
<evidence type="ECO:0000256" key="5">
    <source>
        <dbReference type="ARBA" id="ARBA00022833"/>
    </source>
</evidence>
<dbReference type="InterPro" id="IPR001841">
    <property type="entry name" value="Znf_RING"/>
</dbReference>
<dbReference type="SUPFAM" id="SSF57850">
    <property type="entry name" value="RING/U-box"/>
    <property type="match status" value="1"/>
</dbReference>
<dbReference type="PANTHER" id="PTHR45931">
    <property type="entry name" value="SI:CH211-59O9.10"/>
    <property type="match status" value="1"/>
</dbReference>
<dbReference type="EMBL" id="HBUF01358982">
    <property type="protein sequence ID" value="CAG6719539.1"/>
    <property type="molecule type" value="Transcribed_RNA"/>
</dbReference>
<feature type="compositionally biased region" description="Basic and acidic residues" evidence="11">
    <location>
        <begin position="398"/>
        <end position="410"/>
    </location>
</feature>
<dbReference type="EMBL" id="HBUF01358981">
    <property type="protein sequence ID" value="CAG6719538.1"/>
    <property type="molecule type" value="Transcribed_RNA"/>
</dbReference>
<feature type="signal peptide" evidence="13">
    <location>
        <begin position="1"/>
        <end position="20"/>
    </location>
</feature>
<dbReference type="GO" id="GO:0005634">
    <property type="term" value="C:nucleus"/>
    <property type="evidence" value="ECO:0007669"/>
    <property type="project" value="TreeGrafter"/>
</dbReference>
<dbReference type="GO" id="GO:0006511">
    <property type="term" value="P:ubiquitin-dependent protein catabolic process"/>
    <property type="evidence" value="ECO:0007669"/>
    <property type="project" value="TreeGrafter"/>
</dbReference>
<dbReference type="SUPFAM" id="SSF52025">
    <property type="entry name" value="PA domain"/>
    <property type="match status" value="1"/>
</dbReference>
<dbReference type="CDD" id="cd02123">
    <property type="entry name" value="PA_C_RZF_like"/>
    <property type="match status" value="1"/>
</dbReference>
<dbReference type="InterPro" id="IPR013083">
    <property type="entry name" value="Znf_RING/FYVE/PHD"/>
</dbReference>
<dbReference type="FunFam" id="3.30.40.10:FF:000388">
    <property type="entry name" value="Putative RING zinc finger domain superfamily protein"/>
    <property type="match status" value="1"/>
</dbReference>
<feature type="compositionally biased region" description="Polar residues" evidence="11">
    <location>
        <begin position="317"/>
        <end position="332"/>
    </location>
</feature>
<keyword evidence="2" id="KW-0479">Metal-binding</keyword>
<dbReference type="Gene3D" id="3.30.40.10">
    <property type="entry name" value="Zinc/RING finger domain, C3HC4 (zinc finger)"/>
    <property type="match status" value="1"/>
</dbReference>
<evidence type="ECO:0000256" key="1">
    <source>
        <dbReference type="ARBA" id="ARBA00022692"/>
    </source>
</evidence>
<evidence type="ECO:0000256" key="10">
    <source>
        <dbReference type="PROSITE-ProRule" id="PRU00175"/>
    </source>
</evidence>
<dbReference type="InterPro" id="IPR044744">
    <property type="entry name" value="ZNRF4/RNF13/RNF167_PA"/>
</dbReference>
<dbReference type="PROSITE" id="PS50089">
    <property type="entry name" value="ZF_RING_2"/>
    <property type="match status" value="1"/>
</dbReference>
<dbReference type="FunFam" id="3.50.30.30:FF:000026">
    <property type="entry name" value="E3 ubiquitin-protein ligase RNF13"/>
    <property type="match status" value="1"/>
</dbReference>
<feature type="chain" id="PRO_5033672019" evidence="13">
    <location>
        <begin position="21"/>
        <end position="444"/>
    </location>
</feature>
<evidence type="ECO:0000259" key="14">
    <source>
        <dbReference type="PROSITE" id="PS50089"/>
    </source>
</evidence>
<dbReference type="AlphaFoldDB" id="A0A8D8Y562"/>
<keyword evidence="1 12" id="KW-0812">Transmembrane</keyword>
<accession>A0A8D8Y562</accession>
<dbReference type="InterPro" id="IPR046450">
    <property type="entry name" value="PA_dom_sf"/>
</dbReference>
<keyword evidence="6 12" id="KW-1133">Transmembrane helix</keyword>
<evidence type="ECO:0000256" key="6">
    <source>
        <dbReference type="ARBA" id="ARBA00022989"/>
    </source>
</evidence>
<dbReference type="InterPro" id="IPR051834">
    <property type="entry name" value="RING_finger_E3_ligase"/>
</dbReference>
<keyword evidence="7 12" id="KW-0472">Membrane</keyword>
<evidence type="ECO:0000256" key="9">
    <source>
        <dbReference type="ARBA" id="ARBA00046288"/>
    </source>
</evidence>
<evidence type="ECO:0000256" key="2">
    <source>
        <dbReference type="ARBA" id="ARBA00022723"/>
    </source>
</evidence>
<comment type="subcellular location">
    <subcellularLocation>
        <location evidence="9">Endomembrane system</location>
        <topology evidence="9">Single-pass type I membrane protein</topology>
    </subcellularLocation>
</comment>
<dbReference type="Pfam" id="PF02225">
    <property type="entry name" value="PA"/>
    <property type="match status" value="1"/>
</dbReference>
<proteinExistence type="predicted"/>
<evidence type="ECO:0000256" key="8">
    <source>
        <dbReference type="ARBA" id="ARBA00023180"/>
    </source>
</evidence>
<dbReference type="GO" id="GO:0005737">
    <property type="term" value="C:cytoplasm"/>
    <property type="evidence" value="ECO:0007669"/>
    <property type="project" value="UniProtKB-ARBA"/>
</dbReference>
<evidence type="ECO:0000256" key="13">
    <source>
        <dbReference type="SAM" id="SignalP"/>
    </source>
</evidence>
<dbReference type="Pfam" id="PF13639">
    <property type="entry name" value="zf-RING_2"/>
    <property type="match status" value="1"/>
</dbReference>
<keyword evidence="8" id="KW-0325">Glycoprotein</keyword>
<protein>
    <submittedName>
        <fullName evidence="15">E3 ubiquitin-protein ligase RNF13</fullName>
    </submittedName>
</protein>
<feature type="region of interest" description="Disordered" evidence="11">
    <location>
        <begin position="391"/>
        <end position="444"/>
    </location>
</feature>